<dbReference type="GO" id="GO:0042802">
    <property type="term" value="F:identical protein binding"/>
    <property type="evidence" value="ECO:0007669"/>
    <property type="project" value="UniProtKB-ARBA"/>
</dbReference>
<dbReference type="InterPro" id="IPR016192">
    <property type="entry name" value="APOBEC/CMP_deaminase_Zn-bd"/>
</dbReference>
<keyword evidence="8 14" id="KW-0862">Zinc</keyword>
<dbReference type="PROSITE" id="PS00903">
    <property type="entry name" value="CYT_DCMP_DEAMINASES_1"/>
    <property type="match status" value="1"/>
</dbReference>
<comment type="catalytic activity">
    <reaction evidence="10 15">
        <text>2'-deoxycytidine + H2O + H(+) = 2'-deoxyuridine + NH4(+)</text>
        <dbReference type="Rhea" id="RHEA:13433"/>
        <dbReference type="ChEBI" id="CHEBI:15377"/>
        <dbReference type="ChEBI" id="CHEBI:15378"/>
        <dbReference type="ChEBI" id="CHEBI:15698"/>
        <dbReference type="ChEBI" id="CHEBI:16450"/>
        <dbReference type="ChEBI" id="CHEBI:28938"/>
        <dbReference type="EC" id="3.5.4.5"/>
    </reaction>
</comment>
<evidence type="ECO:0000256" key="1">
    <source>
        <dbReference type="ARBA" id="ARBA00001947"/>
    </source>
</evidence>
<dbReference type="NCBIfam" id="NF004064">
    <property type="entry name" value="PRK05578.1"/>
    <property type="match status" value="1"/>
</dbReference>
<dbReference type="PANTHER" id="PTHR11644">
    <property type="entry name" value="CYTIDINE DEAMINASE"/>
    <property type="match status" value="1"/>
</dbReference>
<dbReference type="GO" id="GO:0004126">
    <property type="term" value="F:cytidine deaminase activity"/>
    <property type="evidence" value="ECO:0007669"/>
    <property type="project" value="UniProtKB-UniRule"/>
</dbReference>
<evidence type="ECO:0000256" key="11">
    <source>
        <dbReference type="ARBA" id="ARBA00049558"/>
    </source>
</evidence>
<evidence type="ECO:0000256" key="5">
    <source>
        <dbReference type="ARBA" id="ARBA00018266"/>
    </source>
</evidence>
<evidence type="ECO:0000256" key="3">
    <source>
        <dbReference type="ARBA" id="ARBA00006576"/>
    </source>
</evidence>
<evidence type="ECO:0000256" key="2">
    <source>
        <dbReference type="ARBA" id="ARBA00003949"/>
    </source>
</evidence>
<dbReference type="InterPro" id="IPR016193">
    <property type="entry name" value="Cytidine_deaminase-like"/>
</dbReference>
<dbReference type="SUPFAM" id="SSF53927">
    <property type="entry name" value="Cytidine deaminase-like"/>
    <property type="match status" value="1"/>
</dbReference>
<dbReference type="InterPro" id="IPR002125">
    <property type="entry name" value="CMP_dCMP_dom"/>
</dbReference>
<gene>
    <name evidence="17" type="primary">cdd</name>
    <name evidence="17" type="ORF">HYS17_02150</name>
</gene>
<evidence type="ECO:0000256" key="13">
    <source>
        <dbReference type="PIRSR" id="PIRSR606262-2"/>
    </source>
</evidence>
<dbReference type="Pfam" id="PF00383">
    <property type="entry name" value="dCMP_cyt_deam_1"/>
    <property type="match status" value="1"/>
</dbReference>
<protein>
    <recommendedName>
        <fullName evidence="5 15">Cytidine deaminase</fullName>
        <ecNumber evidence="4 15">3.5.4.5</ecNumber>
    </recommendedName>
    <alternativeName>
        <fullName evidence="9 15">Cytidine aminohydrolase</fullName>
    </alternativeName>
</protein>
<evidence type="ECO:0000313" key="18">
    <source>
        <dbReference type="Proteomes" id="UP000595362"/>
    </source>
</evidence>
<evidence type="ECO:0000256" key="12">
    <source>
        <dbReference type="PIRSR" id="PIRSR606262-1"/>
    </source>
</evidence>
<evidence type="ECO:0000256" key="14">
    <source>
        <dbReference type="PIRSR" id="PIRSR606262-3"/>
    </source>
</evidence>
<keyword evidence="7 15" id="KW-0378">Hydrolase</keyword>
<evidence type="ECO:0000256" key="6">
    <source>
        <dbReference type="ARBA" id="ARBA00022723"/>
    </source>
</evidence>
<comment type="cofactor">
    <cofactor evidence="1 14 15">
        <name>Zn(2+)</name>
        <dbReference type="ChEBI" id="CHEBI:29105"/>
    </cofactor>
</comment>
<comment type="function">
    <text evidence="2 15">This enzyme scavenges exogenous and endogenous cytidine and 2'-deoxycytidine for UMP synthesis.</text>
</comment>
<evidence type="ECO:0000313" key="17">
    <source>
        <dbReference type="EMBL" id="QQG36607.1"/>
    </source>
</evidence>
<reference evidence="17 18" key="1">
    <citation type="submission" date="2020-07" db="EMBL/GenBank/DDBJ databases">
        <title>Huge and variable diversity of episymbiotic CPR bacteria and DPANN archaea in groundwater ecosystems.</title>
        <authorList>
            <person name="He C.Y."/>
            <person name="Keren R."/>
            <person name="Whittaker M."/>
            <person name="Farag I.F."/>
            <person name="Doudna J."/>
            <person name="Cate J.H.D."/>
            <person name="Banfield J.F."/>
        </authorList>
    </citation>
    <scope>NUCLEOTIDE SEQUENCE [LARGE SCALE GENOMIC DNA]</scope>
    <source>
        <strain evidence="17">NC_groundwater_70_Ag_B-0.1um_54_66</strain>
    </source>
</reference>
<dbReference type="InterPro" id="IPR006262">
    <property type="entry name" value="Cyt_deam_tetra"/>
</dbReference>
<evidence type="ECO:0000256" key="8">
    <source>
        <dbReference type="ARBA" id="ARBA00022833"/>
    </source>
</evidence>
<dbReference type="PROSITE" id="PS51747">
    <property type="entry name" value="CYT_DCMP_DEAMINASES_2"/>
    <property type="match status" value="1"/>
</dbReference>
<feature type="binding site" evidence="14">
    <location>
        <position position="92"/>
    </location>
    <ligand>
        <name>Zn(2+)</name>
        <dbReference type="ChEBI" id="CHEBI:29105"/>
        <note>catalytic</note>
    </ligand>
</feature>
<dbReference type="Gene3D" id="3.40.140.10">
    <property type="entry name" value="Cytidine Deaminase, domain 2"/>
    <property type="match status" value="1"/>
</dbReference>
<comment type="catalytic activity">
    <reaction evidence="11 15">
        <text>cytidine + H2O + H(+) = uridine + NH4(+)</text>
        <dbReference type="Rhea" id="RHEA:16069"/>
        <dbReference type="ChEBI" id="CHEBI:15377"/>
        <dbReference type="ChEBI" id="CHEBI:15378"/>
        <dbReference type="ChEBI" id="CHEBI:16704"/>
        <dbReference type="ChEBI" id="CHEBI:17562"/>
        <dbReference type="ChEBI" id="CHEBI:28938"/>
        <dbReference type="EC" id="3.5.4.5"/>
    </reaction>
</comment>
<feature type="binding site" evidence="13">
    <location>
        <begin position="45"/>
        <end position="51"/>
    </location>
    <ligand>
        <name>substrate</name>
    </ligand>
</feature>
<dbReference type="GO" id="GO:0005829">
    <property type="term" value="C:cytosol"/>
    <property type="evidence" value="ECO:0007669"/>
    <property type="project" value="TreeGrafter"/>
</dbReference>
<comment type="similarity">
    <text evidence="3 15">Belongs to the cytidine and deoxycytidylate deaminase family.</text>
</comment>
<dbReference type="EC" id="3.5.4.5" evidence="4 15"/>
<dbReference type="AlphaFoldDB" id="A0A7T5R310"/>
<feature type="binding site" evidence="14">
    <location>
        <position position="95"/>
    </location>
    <ligand>
        <name>Zn(2+)</name>
        <dbReference type="ChEBI" id="CHEBI:29105"/>
        <note>catalytic</note>
    </ligand>
</feature>
<evidence type="ECO:0000256" key="7">
    <source>
        <dbReference type="ARBA" id="ARBA00022801"/>
    </source>
</evidence>
<name>A0A7T5R310_9BACT</name>
<organism evidence="17 18">
    <name type="scientific">Micavibrio aeruginosavorus</name>
    <dbReference type="NCBI Taxonomy" id="349221"/>
    <lineage>
        <taxon>Bacteria</taxon>
        <taxon>Pseudomonadati</taxon>
        <taxon>Bdellovibrionota</taxon>
        <taxon>Bdellovibrionia</taxon>
        <taxon>Bdellovibrionales</taxon>
        <taxon>Pseudobdellovibrionaceae</taxon>
        <taxon>Micavibrio</taxon>
    </lineage>
</organism>
<dbReference type="GO" id="GO:0072527">
    <property type="term" value="P:pyrimidine-containing compound metabolic process"/>
    <property type="evidence" value="ECO:0007669"/>
    <property type="project" value="UniProtKB-ARBA"/>
</dbReference>
<evidence type="ECO:0000256" key="4">
    <source>
        <dbReference type="ARBA" id="ARBA00012783"/>
    </source>
</evidence>
<evidence type="ECO:0000256" key="15">
    <source>
        <dbReference type="RuleBase" id="RU364006"/>
    </source>
</evidence>
<proteinExistence type="inferred from homology"/>
<dbReference type="GO" id="GO:0008270">
    <property type="term" value="F:zinc ion binding"/>
    <property type="evidence" value="ECO:0007669"/>
    <property type="project" value="UniProtKB-UniRule"/>
</dbReference>
<sequence>MNQKDVERLFQAARAVRQNAYAPYSGFKVGAAVLSETGAVYAGANVEEAAYVCTHAEQGAISQMIASEGAHRIDAVMVVAGEAGDSMLVTPCGHCRQWLREHNDTPRNLIVYTAGPEGVRRSWTLEDLLPYSFGPQNLDKEA</sequence>
<evidence type="ECO:0000259" key="16">
    <source>
        <dbReference type="PROSITE" id="PS51747"/>
    </source>
</evidence>
<dbReference type="GO" id="GO:0055086">
    <property type="term" value="P:nucleobase-containing small molecule metabolic process"/>
    <property type="evidence" value="ECO:0007669"/>
    <property type="project" value="UniProtKB-ARBA"/>
</dbReference>
<dbReference type="EMBL" id="CP066681">
    <property type="protein sequence ID" value="QQG36607.1"/>
    <property type="molecule type" value="Genomic_DNA"/>
</dbReference>
<evidence type="ECO:0000256" key="10">
    <source>
        <dbReference type="ARBA" id="ARBA00049252"/>
    </source>
</evidence>
<keyword evidence="6 14" id="KW-0479">Metal-binding</keyword>
<feature type="active site" description="Proton donor" evidence="12">
    <location>
        <position position="57"/>
    </location>
</feature>
<dbReference type="InterPro" id="IPR050202">
    <property type="entry name" value="Cyt/Deoxycyt_deaminase"/>
</dbReference>
<evidence type="ECO:0000256" key="9">
    <source>
        <dbReference type="ARBA" id="ARBA00032005"/>
    </source>
</evidence>
<dbReference type="CDD" id="cd01283">
    <property type="entry name" value="cytidine_deaminase"/>
    <property type="match status" value="1"/>
</dbReference>
<feature type="domain" description="CMP/dCMP-type deaminase" evidence="16">
    <location>
        <begin position="4"/>
        <end position="136"/>
    </location>
</feature>
<dbReference type="NCBIfam" id="TIGR01354">
    <property type="entry name" value="cyt_deam_tetra"/>
    <property type="match status" value="1"/>
</dbReference>
<dbReference type="Proteomes" id="UP000595362">
    <property type="component" value="Chromosome"/>
</dbReference>
<accession>A0A7T5R310</accession>
<dbReference type="PANTHER" id="PTHR11644:SF2">
    <property type="entry name" value="CYTIDINE DEAMINASE"/>
    <property type="match status" value="1"/>
</dbReference>